<reference evidence="2 3" key="1">
    <citation type="journal article" date="2016" name="Nat. Commun.">
        <title>Thousands of microbial genomes shed light on interconnected biogeochemical processes in an aquifer system.</title>
        <authorList>
            <person name="Anantharaman K."/>
            <person name="Brown C.T."/>
            <person name="Hug L.A."/>
            <person name="Sharon I."/>
            <person name="Castelle C.J."/>
            <person name="Probst A.J."/>
            <person name="Thomas B.C."/>
            <person name="Singh A."/>
            <person name="Wilkins M.J."/>
            <person name="Karaoz U."/>
            <person name="Brodie E.L."/>
            <person name="Williams K.H."/>
            <person name="Hubbard S.S."/>
            <person name="Banfield J.F."/>
        </authorList>
    </citation>
    <scope>NUCLEOTIDE SEQUENCE [LARGE SCALE GENOMIC DNA]</scope>
</reference>
<dbReference type="NCBIfam" id="NF047752">
    <property type="entry name" value="MntA_antitoxin"/>
    <property type="match status" value="1"/>
</dbReference>
<evidence type="ECO:0000313" key="3">
    <source>
        <dbReference type="Proteomes" id="UP000177528"/>
    </source>
</evidence>
<evidence type="ECO:0000259" key="1">
    <source>
        <dbReference type="Pfam" id="PF18765"/>
    </source>
</evidence>
<dbReference type="InterPro" id="IPR041633">
    <property type="entry name" value="Polbeta"/>
</dbReference>
<dbReference type="Gene3D" id="3.30.460.10">
    <property type="entry name" value="Beta Polymerase, domain 2"/>
    <property type="match status" value="1"/>
</dbReference>
<dbReference type="CDD" id="cd05403">
    <property type="entry name" value="NT_KNTase_like"/>
    <property type="match status" value="1"/>
</dbReference>
<name>A0A1G1X5H8_9BACT</name>
<evidence type="ECO:0000313" key="2">
    <source>
        <dbReference type="EMBL" id="OGY35031.1"/>
    </source>
</evidence>
<dbReference type="InterPro" id="IPR043519">
    <property type="entry name" value="NT_sf"/>
</dbReference>
<accession>A0A1G1X5H8</accession>
<gene>
    <name evidence="2" type="ORF">A3D99_00620</name>
</gene>
<dbReference type="PANTHER" id="PTHR43852">
    <property type="entry name" value="NUCLEOTIDYLTRANSFERASE"/>
    <property type="match status" value="1"/>
</dbReference>
<dbReference type="EMBL" id="MHHR01000005">
    <property type="protein sequence ID" value="OGY35031.1"/>
    <property type="molecule type" value="Genomic_DNA"/>
</dbReference>
<dbReference type="SUPFAM" id="SSF81301">
    <property type="entry name" value="Nucleotidyltransferase"/>
    <property type="match status" value="1"/>
</dbReference>
<dbReference type="PANTHER" id="PTHR43852:SF3">
    <property type="entry name" value="NUCLEOTIDYLTRANSFERASE"/>
    <property type="match status" value="1"/>
</dbReference>
<feature type="domain" description="Polymerase beta nucleotidyltransferase" evidence="1">
    <location>
        <begin position="12"/>
        <end position="102"/>
    </location>
</feature>
<dbReference type="Pfam" id="PF18765">
    <property type="entry name" value="Polbeta"/>
    <property type="match status" value="1"/>
</dbReference>
<dbReference type="InterPro" id="IPR052930">
    <property type="entry name" value="TA_antitoxin_MntA"/>
</dbReference>
<sequence>MRMEIAVEQHNQLADLGKKYHLKLILLHGSYATGRQHAGSDLDIALLGYVKFSFNKELDIYADVAKIFGDSKARELDVKSLHGTDPLFLYEVARDSQLLYGNLTDYDEFRSRAFLSYMDSRDLRELEQLLNRRQLEKLKTAYA</sequence>
<dbReference type="AlphaFoldDB" id="A0A1G1X5H8"/>
<proteinExistence type="predicted"/>
<comment type="caution">
    <text evidence="2">The sequence shown here is derived from an EMBL/GenBank/DDBJ whole genome shotgun (WGS) entry which is preliminary data.</text>
</comment>
<protein>
    <recommendedName>
        <fullName evidence="1">Polymerase beta nucleotidyltransferase domain-containing protein</fullName>
    </recommendedName>
</protein>
<organism evidence="2 3">
    <name type="scientific">Candidatus Andersenbacteria bacterium RIFCSPHIGHO2_12_FULL_45_11</name>
    <dbReference type="NCBI Taxonomy" id="1797281"/>
    <lineage>
        <taxon>Bacteria</taxon>
        <taxon>Candidatus Anderseniibacteriota</taxon>
    </lineage>
</organism>
<dbReference type="Proteomes" id="UP000177528">
    <property type="component" value="Unassembled WGS sequence"/>
</dbReference>